<accession>A0A931IYB7</accession>
<feature type="transmembrane region" description="Helical" evidence="1">
    <location>
        <begin position="70"/>
        <end position="91"/>
    </location>
</feature>
<feature type="domain" description="EAL" evidence="4">
    <location>
        <begin position="216"/>
        <end position="488"/>
    </location>
</feature>
<dbReference type="InterPro" id="IPR000700">
    <property type="entry name" value="PAS-assoc_C"/>
</dbReference>
<dbReference type="Gene3D" id="3.20.20.450">
    <property type="entry name" value="EAL domain"/>
    <property type="match status" value="1"/>
</dbReference>
<feature type="domain" description="PAS" evidence="2">
    <location>
        <begin position="224"/>
        <end position="270"/>
    </location>
</feature>
<dbReference type="AlphaFoldDB" id="A0A931IYB7"/>
<keyword evidence="1" id="KW-0812">Transmembrane</keyword>
<dbReference type="PROSITE" id="PS50113">
    <property type="entry name" value="PAC"/>
    <property type="match status" value="1"/>
</dbReference>
<evidence type="ECO:0000313" key="6">
    <source>
        <dbReference type="Proteomes" id="UP000620139"/>
    </source>
</evidence>
<dbReference type="InterPro" id="IPR035919">
    <property type="entry name" value="EAL_sf"/>
</dbReference>
<proteinExistence type="predicted"/>
<name>A0A931IYB7_9BURK</name>
<evidence type="ECO:0000259" key="2">
    <source>
        <dbReference type="PROSITE" id="PS50112"/>
    </source>
</evidence>
<dbReference type="PROSITE" id="PS50883">
    <property type="entry name" value="EAL"/>
    <property type="match status" value="1"/>
</dbReference>
<evidence type="ECO:0000259" key="3">
    <source>
        <dbReference type="PROSITE" id="PS50113"/>
    </source>
</evidence>
<dbReference type="InterPro" id="IPR001610">
    <property type="entry name" value="PAC"/>
</dbReference>
<dbReference type="PANTHER" id="PTHR44757">
    <property type="entry name" value="DIGUANYLATE CYCLASE DGCP"/>
    <property type="match status" value="1"/>
</dbReference>
<evidence type="ECO:0000313" key="5">
    <source>
        <dbReference type="EMBL" id="MBH9552076.1"/>
    </source>
</evidence>
<dbReference type="CDD" id="cd01948">
    <property type="entry name" value="EAL"/>
    <property type="match status" value="1"/>
</dbReference>
<organism evidence="5 6">
    <name type="scientific">Inhella gelatinilytica</name>
    <dbReference type="NCBI Taxonomy" id="2795030"/>
    <lineage>
        <taxon>Bacteria</taxon>
        <taxon>Pseudomonadati</taxon>
        <taxon>Pseudomonadota</taxon>
        <taxon>Betaproteobacteria</taxon>
        <taxon>Burkholderiales</taxon>
        <taxon>Sphaerotilaceae</taxon>
        <taxon>Inhella</taxon>
    </lineage>
</organism>
<feature type="domain" description="PAC" evidence="3">
    <location>
        <begin position="297"/>
        <end position="349"/>
    </location>
</feature>
<dbReference type="Pfam" id="PF13426">
    <property type="entry name" value="PAS_9"/>
    <property type="match status" value="1"/>
</dbReference>
<dbReference type="PANTHER" id="PTHR44757:SF2">
    <property type="entry name" value="BIOFILM ARCHITECTURE MAINTENANCE PROTEIN MBAA"/>
    <property type="match status" value="1"/>
</dbReference>
<dbReference type="RefSeq" id="WP_198099656.1">
    <property type="nucleotide sequence ID" value="NZ_JAEDAL010000001.1"/>
</dbReference>
<dbReference type="SMART" id="SM00052">
    <property type="entry name" value="EAL"/>
    <property type="match status" value="1"/>
</dbReference>
<evidence type="ECO:0000256" key="1">
    <source>
        <dbReference type="SAM" id="Phobius"/>
    </source>
</evidence>
<dbReference type="InterPro" id="IPR052155">
    <property type="entry name" value="Biofilm_reg_signaling"/>
</dbReference>
<comment type="caution">
    <text evidence="5">The sequence shown here is derived from an EMBL/GenBank/DDBJ whole genome shotgun (WGS) entry which is preliminary data.</text>
</comment>
<keyword evidence="1" id="KW-1133">Transmembrane helix</keyword>
<dbReference type="SMART" id="SM00086">
    <property type="entry name" value="PAC"/>
    <property type="match status" value="1"/>
</dbReference>
<dbReference type="EMBL" id="JAEDAL010000001">
    <property type="protein sequence ID" value="MBH9552076.1"/>
    <property type="molecule type" value="Genomic_DNA"/>
</dbReference>
<sequence length="494" mass="54602">MLHPSVSAERGRQIATALLTFTHDGDAAVTGFTIPADYRSVATVLKANNAPPFENKGQALLAEIWRTHQAGVIGGISALVLLMTAGAVLAWEHRRLRRSFQRLGMLANASRDAVISLDSRGAIKLWGRTADRLFGLRMRRGARFIQEAFPDNTHPTLLKLLRRTLEEQTAGTEQRCESQALDAQGQAFPVEVVLKLVQPNAKGPQTAALAFVRDLRPELTQLLRTRLMTSVFTHAREGITITDPKGNILDVNPAFTSITGYERSEVLGRNPRVLQSGRQSAEFFQNLWNTLLSDGQWSGEIWNRRKSGEIYPEILSISAVRDEHEELHHFVAVFTDITELKRHQQRLEQVAHFDALTGLPNRALLSDRLSQATAHAHRQVRTLGVDFALDDFGTGYSSLAYLKHLPIGTLKIDQSFVRGMAHSAGDRAIVEAVISLAKVFDRRVIAEGVENAHLAQLLVELGCELGQGYAFSKPIPAEQIPGWIAAFENAAART</sequence>
<keyword evidence="6" id="KW-1185">Reference proteome</keyword>
<dbReference type="Pfam" id="PF00563">
    <property type="entry name" value="EAL"/>
    <property type="match status" value="1"/>
</dbReference>
<dbReference type="InterPro" id="IPR035965">
    <property type="entry name" value="PAS-like_dom_sf"/>
</dbReference>
<dbReference type="PROSITE" id="PS50112">
    <property type="entry name" value="PAS"/>
    <property type="match status" value="1"/>
</dbReference>
<dbReference type="InterPro" id="IPR000014">
    <property type="entry name" value="PAS"/>
</dbReference>
<dbReference type="InterPro" id="IPR001633">
    <property type="entry name" value="EAL_dom"/>
</dbReference>
<dbReference type="CDD" id="cd00130">
    <property type="entry name" value="PAS"/>
    <property type="match status" value="1"/>
</dbReference>
<dbReference type="Gene3D" id="3.30.450.20">
    <property type="entry name" value="PAS domain"/>
    <property type="match status" value="2"/>
</dbReference>
<gene>
    <name evidence="5" type="ORF">I7X43_04350</name>
</gene>
<dbReference type="NCBIfam" id="TIGR00229">
    <property type="entry name" value="sensory_box"/>
    <property type="match status" value="2"/>
</dbReference>
<dbReference type="Proteomes" id="UP000620139">
    <property type="component" value="Unassembled WGS sequence"/>
</dbReference>
<protein>
    <submittedName>
        <fullName evidence="5">EAL domain-containing protein</fullName>
    </submittedName>
</protein>
<reference evidence="5" key="1">
    <citation type="submission" date="2020-12" db="EMBL/GenBank/DDBJ databases">
        <title>The genome sequence of Inhella sp. 4Y17.</title>
        <authorList>
            <person name="Liu Y."/>
        </authorList>
    </citation>
    <scope>NUCLEOTIDE SEQUENCE</scope>
    <source>
        <strain evidence="5">4Y10</strain>
    </source>
</reference>
<keyword evidence="1" id="KW-0472">Membrane</keyword>
<dbReference type="SMART" id="SM00091">
    <property type="entry name" value="PAS"/>
    <property type="match status" value="2"/>
</dbReference>
<dbReference type="SUPFAM" id="SSF55785">
    <property type="entry name" value="PYP-like sensor domain (PAS domain)"/>
    <property type="match status" value="2"/>
</dbReference>
<evidence type="ECO:0000259" key="4">
    <source>
        <dbReference type="PROSITE" id="PS50883"/>
    </source>
</evidence>
<dbReference type="SUPFAM" id="SSF141868">
    <property type="entry name" value="EAL domain-like"/>
    <property type="match status" value="1"/>
</dbReference>